<dbReference type="AlphaFoldDB" id="A0A0A3HX58"/>
<dbReference type="EMBL" id="JPVO01000041">
    <property type="protein sequence ID" value="KGR77049.1"/>
    <property type="molecule type" value="Genomic_DNA"/>
</dbReference>
<dbReference type="PANTHER" id="PTHR14097:SF7">
    <property type="entry name" value="OXIDOREDUCTASE HTATIP2"/>
    <property type="match status" value="1"/>
</dbReference>
<evidence type="ECO:0000313" key="4">
    <source>
        <dbReference type="EMBL" id="KGR77049.1"/>
    </source>
</evidence>
<dbReference type="Proteomes" id="UP000030408">
    <property type="component" value="Unassembled WGS sequence"/>
</dbReference>
<dbReference type="STRING" id="1384057.CD33_03815"/>
<dbReference type="eggNOG" id="COG0702">
    <property type="taxonomic scope" value="Bacteria"/>
</dbReference>
<sequence length="270" mass="30700">MEMRSAIVVGGTGLVGSNLVKLLCESKEYVSVTVIARKQPTFEHPKLTVKLRSFDQIEEKDIEFAHEIYCCLGTTIKKAGSREEFEKVDVQYPLHIASLAKKCGIMHFILISAMGANEKSRVYYNRVKGKLEKELIDLELPQVSIVRPSLLVGERNEFRFGEKIGEWVLKIFNPLLIGPMKKYRSIEAAQLALAMKTIALYGDKSPVTIYNSAQLSNMKMPELPEEGLAPSEEIFNWGKFKEEELTPIDEEVVFNREKLQELQVNDETKQ</sequence>
<organism evidence="4 5">
    <name type="scientific">Ureibacillus sinduriensis BLB-1 = JCM 15800</name>
    <dbReference type="NCBI Taxonomy" id="1384057"/>
    <lineage>
        <taxon>Bacteria</taxon>
        <taxon>Bacillati</taxon>
        <taxon>Bacillota</taxon>
        <taxon>Bacilli</taxon>
        <taxon>Bacillales</taxon>
        <taxon>Caryophanaceae</taxon>
        <taxon>Ureibacillus</taxon>
    </lineage>
</organism>
<comment type="subcellular location">
    <subcellularLocation>
        <location evidence="1">Membrane</location>
    </subcellularLocation>
</comment>
<keyword evidence="5" id="KW-1185">Reference proteome</keyword>
<evidence type="ECO:0000313" key="5">
    <source>
        <dbReference type="Proteomes" id="UP000030408"/>
    </source>
</evidence>
<dbReference type="PANTHER" id="PTHR14097">
    <property type="entry name" value="OXIDOREDUCTASE HTATIP2"/>
    <property type="match status" value="1"/>
</dbReference>
<gene>
    <name evidence="4" type="ORF">CD33_03815</name>
</gene>
<comment type="caution">
    <text evidence="4">The sequence shown here is derived from an EMBL/GenBank/DDBJ whole genome shotgun (WGS) entry which is preliminary data.</text>
</comment>
<dbReference type="InterPro" id="IPR036291">
    <property type="entry name" value="NAD(P)-bd_dom_sf"/>
</dbReference>
<feature type="domain" description="NAD-dependent epimerase/dehydratase" evidence="3">
    <location>
        <begin position="7"/>
        <end position="113"/>
    </location>
</feature>
<dbReference type="InterPro" id="IPR001509">
    <property type="entry name" value="Epimerase_deHydtase"/>
</dbReference>
<dbReference type="SUPFAM" id="SSF51735">
    <property type="entry name" value="NAD(P)-binding Rossmann-fold domains"/>
    <property type="match status" value="1"/>
</dbReference>
<dbReference type="Gene3D" id="3.40.50.720">
    <property type="entry name" value="NAD(P)-binding Rossmann-like Domain"/>
    <property type="match status" value="1"/>
</dbReference>
<evidence type="ECO:0000259" key="3">
    <source>
        <dbReference type="Pfam" id="PF01370"/>
    </source>
</evidence>
<evidence type="ECO:0000256" key="1">
    <source>
        <dbReference type="ARBA" id="ARBA00004370"/>
    </source>
</evidence>
<keyword evidence="2" id="KW-0472">Membrane</keyword>
<name>A0A0A3HX58_9BACL</name>
<reference evidence="4 5" key="1">
    <citation type="submission" date="2014-02" db="EMBL/GenBank/DDBJ databases">
        <title>Draft genome sequence of Lysinibacillus sinduriensis JCM 15800.</title>
        <authorList>
            <person name="Zhang F."/>
            <person name="Wang G."/>
            <person name="Zhang L."/>
        </authorList>
    </citation>
    <scope>NUCLEOTIDE SEQUENCE [LARGE SCALE GENOMIC DNA]</scope>
    <source>
        <strain evidence="4 5">JCM 15800</strain>
    </source>
</reference>
<proteinExistence type="predicted"/>
<dbReference type="OrthoDB" id="9798632at2"/>
<protein>
    <submittedName>
        <fullName evidence="4">Oxidoreductase</fullName>
    </submittedName>
</protein>
<dbReference type="Pfam" id="PF01370">
    <property type="entry name" value="Epimerase"/>
    <property type="match status" value="1"/>
</dbReference>
<accession>A0A0A3HX58</accession>
<evidence type="ECO:0000256" key="2">
    <source>
        <dbReference type="ARBA" id="ARBA00023136"/>
    </source>
</evidence>
<dbReference type="GO" id="GO:0016020">
    <property type="term" value="C:membrane"/>
    <property type="evidence" value="ECO:0007669"/>
    <property type="project" value="UniProtKB-SubCell"/>
</dbReference>
<dbReference type="RefSeq" id="WP_036198373.1">
    <property type="nucleotide sequence ID" value="NZ_JPVO01000041.1"/>
</dbReference>